<keyword evidence="3" id="KW-0238">DNA-binding</keyword>
<dbReference type="AlphaFoldDB" id="A0A099KJG8"/>
<dbReference type="InterPro" id="IPR036388">
    <property type="entry name" value="WH-like_DNA-bd_sf"/>
</dbReference>
<dbReference type="OrthoDB" id="9786526at2"/>
<evidence type="ECO:0000256" key="4">
    <source>
        <dbReference type="ARBA" id="ARBA00023163"/>
    </source>
</evidence>
<comment type="caution">
    <text evidence="6">The sequence shown here is derived from an EMBL/GenBank/DDBJ whole genome shotgun (WGS) entry which is preliminary data.</text>
</comment>
<dbReference type="GO" id="GO:0043565">
    <property type="term" value="F:sequence-specific DNA binding"/>
    <property type="evidence" value="ECO:0007669"/>
    <property type="project" value="TreeGrafter"/>
</dbReference>
<comment type="similarity">
    <text evidence="1">Belongs to the LysR transcriptional regulatory family.</text>
</comment>
<dbReference type="GO" id="GO:0003700">
    <property type="term" value="F:DNA-binding transcription factor activity"/>
    <property type="evidence" value="ECO:0007669"/>
    <property type="project" value="InterPro"/>
</dbReference>
<dbReference type="PANTHER" id="PTHR30537">
    <property type="entry name" value="HTH-TYPE TRANSCRIPTIONAL REGULATOR"/>
    <property type="match status" value="1"/>
</dbReference>
<organism evidence="6 7">
    <name type="scientific">Colwellia psychrerythraea</name>
    <name type="common">Vibrio psychroerythus</name>
    <dbReference type="NCBI Taxonomy" id="28229"/>
    <lineage>
        <taxon>Bacteria</taxon>
        <taxon>Pseudomonadati</taxon>
        <taxon>Pseudomonadota</taxon>
        <taxon>Gammaproteobacteria</taxon>
        <taxon>Alteromonadales</taxon>
        <taxon>Colwelliaceae</taxon>
        <taxon>Colwellia</taxon>
    </lineage>
</organism>
<feature type="domain" description="HTH lysR-type" evidence="5">
    <location>
        <begin position="4"/>
        <end position="61"/>
    </location>
</feature>
<evidence type="ECO:0000259" key="5">
    <source>
        <dbReference type="PROSITE" id="PS50931"/>
    </source>
</evidence>
<evidence type="ECO:0000256" key="1">
    <source>
        <dbReference type="ARBA" id="ARBA00009437"/>
    </source>
</evidence>
<evidence type="ECO:0000256" key="2">
    <source>
        <dbReference type="ARBA" id="ARBA00023015"/>
    </source>
</evidence>
<dbReference type="PROSITE" id="PS50931">
    <property type="entry name" value="HTH_LYSR"/>
    <property type="match status" value="1"/>
</dbReference>
<dbReference type="PANTHER" id="PTHR30537:SF30">
    <property type="entry name" value="TRANSCRIPTIONAL REGULATOR-RELATED"/>
    <property type="match status" value="1"/>
</dbReference>
<dbReference type="SUPFAM" id="SSF46785">
    <property type="entry name" value="Winged helix' DNA-binding domain"/>
    <property type="match status" value="1"/>
</dbReference>
<accession>A0A099KJG8</accession>
<evidence type="ECO:0000313" key="6">
    <source>
        <dbReference type="EMBL" id="KGJ90974.1"/>
    </source>
</evidence>
<dbReference type="Pfam" id="PF03466">
    <property type="entry name" value="LysR_substrate"/>
    <property type="match status" value="1"/>
</dbReference>
<dbReference type="GO" id="GO:0006351">
    <property type="term" value="P:DNA-templated transcription"/>
    <property type="evidence" value="ECO:0007669"/>
    <property type="project" value="TreeGrafter"/>
</dbReference>
<dbReference type="InterPro" id="IPR005119">
    <property type="entry name" value="LysR_subst-bd"/>
</dbReference>
<evidence type="ECO:0000256" key="3">
    <source>
        <dbReference type="ARBA" id="ARBA00023125"/>
    </source>
</evidence>
<dbReference type="InterPro" id="IPR036390">
    <property type="entry name" value="WH_DNA-bd_sf"/>
</dbReference>
<keyword evidence="4" id="KW-0804">Transcription</keyword>
<dbReference type="Pfam" id="PF00126">
    <property type="entry name" value="HTH_1"/>
    <property type="match status" value="1"/>
</dbReference>
<dbReference type="Gene3D" id="3.40.190.290">
    <property type="match status" value="1"/>
</dbReference>
<dbReference type="CDD" id="cd08422">
    <property type="entry name" value="PBP2_CrgA_like"/>
    <property type="match status" value="1"/>
</dbReference>
<keyword evidence="2" id="KW-0805">Transcription regulation</keyword>
<reference evidence="6 7" key="1">
    <citation type="submission" date="2014-08" db="EMBL/GenBank/DDBJ databases">
        <title>Genomic and Phenotypic Diversity of Colwellia psychrerythraea strains from Disparate Marine Basins.</title>
        <authorList>
            <person name="Techtmann S.M."/>
            <person name="Stelling S.C."/>
            <person name="Utturkar S.M."/>
            <person name="Alshibli N."/>
            <person name="Harris A."/>
            <person name="Brown S.D."/>
            <person name="Hazen T.C."/>
        </authorList>
    </citation>
    <scope>NUCLEOTIDE SEQUENCE [LARGE SCALE GENOMIC DNA]</scope>
    <source>
        <strain evidence="6 7">GAB14E</strain>
    </source>
</reference>
<dbReference type="InterPro" id="IPR058163">
    <property type="entry name" value="LysR-type_TF_proteobact-type"/>
</dbReference>
<gene>
    <name evidence="6" type="ORF">GAB14E_0638</name>
</gene>
<dbReference type="Gene3D" id="1.10.10.10">
    <property type="entry name" value="Winged helix-like DNA-binding domain superfamily/Winged helix DNA-binding domain"/>
    <property type="match status" value="1"/>
</dbReference>
<dbReference type="SUPFAM" id="SSF53850">
    <property type="entry name" value="Periplasmic binding protein-like II"/>
    <property type="match status" value="1"/>
</dbReference>
<dbReference type="EMBL" id="JQEC01000044">
    <property type="protein sequence ID" value="KGJ90974.1"/>
    <property type="molecule type" value="Genomic_DNA"/>
</dbReference>
<dbReference type="RefSeq" id="WP_033083283.1">
    <property type="nucleotide sequence ID" value="NZ_JQEC01000044.1"/>
</dbReference>
<name>A0A099KJG8_COLPS</name>
<dbReference type="FunFam" id="1.10.10.10:FF:000001">
    <property type="entry name" value="LysR family transcriptional regulator"/>
    <property type="match status" value="1"/>
</dbReference>
<dbReference type="InterPro" id="IPR000847">
    <property type="entry name" value="LysR_HTH_N"/>
</dbReference>
<dbReference type="PATRIC" id="fig|28229.3.peg.3302"/>
<proteinExistence type="inferred from homology"/>
<protein>
    <submittedName>
        <fullName evidence="6">Transcriptional regulator, LysR family</fullName>
    </submittedName>
</protein>
<dbReference type="Proteomes" id="UP000029868">
    <property type="component" value="Unassembled WGS sequence"/>
</dbReference>
<evidence type="ECO:0000313" key="7">
    <source>
        <dbReference type="Proteomes" id="UP000029868"/>
    </source>
</evidence>
<sequence>MANNDLNQIRIFVSVANLKSFTKAAEVLKIEKSTVSAKVSQLEQRLNIRLLQRTTRKVSLTEAGEQYLSYCLAALEQLDKGEQFINELSETPQGLLRVSIPQNMAEVLLKNVIPKFLKEHPKVQLEIIQTSKSPDLLTDNFDLAILFGDHDVVDSSFIFRKIHQSDWIIVASKEYLAAQPVIKDIEQLSSLDNIALLSEGENTYNILTPHITWQDKRVVFEPRFLINNMGNVIQAVKQHIGFAVVPKNMVLPHIKSGELVQLFDQVSLPSTAVYLVYPSRSGQPAKAKAFVEAMMEWSSI</sequence>